<dbReference type="AlphaFoldDB" id="A0A915MX37"/>
<dbReference type="InterPro" id="IPR035992">
    <property type="entry name" value="Ricin_B-like_lectins"/>
</dbReference>
<dbReference type="PROSITE" id="PS50231">
    <property type="entry name" value="RICIN_B_LECTIN"/>
    <property type="match status" value="1"/>
</dbReference>
<dbReference type="InterPro" id="IPR000772">
    <property type="entry name" value="Ricin_B_lectin"/>
</dbReference>
<reference evidence="5" key="1">
    <citation type="submission" date="2022-11" db="UniProtKB">
        <authorList>
            <consortium name="WormBaseParasite"/>
        </authorList>
    </citation>
    <scope>IDENTIFICATION</scope>
</reference>
<dbReference type="Pfam" id="PF00652">
    <property type="entry name" value="Ricin_B_lectin"/>
    <property type="match status" value="1"/>
</dbReference>
<evidence type="ECO:0000256" key="2">
    <source>
        <dbReference type="ARBA" id="ARBA00023211"/>
    </source>
</evidence>
<organism evidence="4 5">
    <name type="scientific">Meloidogyne javanica</name>
    <name type="common">Root-knot nematode worm</name>
    <dbReference type="NCBI Taxonomy" id="6303"/>
    <lineage>
        <taxon>Eukaryota</taxon>
        <taxon>Metazoa</taxon>
        <taxon>Ecdysozoa</taxon>
        <taxon>Nematoda</taxon>
        <taxon>Chromadorea</taxon>
        <taxon>Rhabditida</taxon>
        <taxon>Tylenchina</taxon>
        <taxon>Tylenchomorpha</taxon>
        <taxon>Tylenchoidea</taxon>
        <taxon>Meloidogynidae</taxon>
        <taxon>Meloidogyninae</taxon>
        <taxon>Meloidogyne</taxon>
        <taxon>Meloidogyne incognita group</taxon>
    </lineage>
</organism>
<name>A0A915MX37_MELJA</name>
<evidence type="ECO:0000313" key="4">
    <source>
        <dbReference type="Proteomes" id="UP000887561"/>
    </source>
</evidence>
<protein>
    <submittedName>
        <fullName evidence="5">Ricin B lectin domain-containing protein</fullName>
    </submittedName>
</protein>
<dbReference type="SUPFAM" id="SSF50370">
    <property type="entry name" value="Ricin B-like lectins"/>
    <property type="match status" value="1"/>
</dbReference>
<sequence>DFRFSFWEDIRPKGRNLCFDVAQNQPKASITLFACHGMKGNQHFKYQSKNKQLIHVLTSLCLDCDSSTGEELKLST</sequence>
<accession>A0A915MX37</accession>
<evidence type="ECO:0000256" key="1">
    <source>
        <dbReference type="ARBA" id="ARBA00001936"/>
    </source>
</evidence>
<dbReference type="Gene3D" id="2.80.10.50">
    <property type="match status" value="1"/>
</dbReference>
<feature type="domain" description="Ricin B lectin" evidence="3">
    <location>
        <begin position="8"/>
        <end position="70"/>
    </location>
</feature>
<proteinExistence type="predicted"/>
<evidence type="ECO:0000259" key="3">
    <source>
        <dbReference type="Pfam" id="PF00652"/>
    </source>
</evidence>
<comment type="cofactor">
    <cofactor evidence="1">
        <name>Mn(2+)</name>
        <dbReference type="ChEBI" id="CHEBI:29035"/>
    </cofactor>
</comment>
<dbReference type="WBParaSite" id="scaffold626_cov214.g1448">
    <property type="protein sequence ID" value="scaffold626_cov214.g1448"/>
    <property type="gene ID" value="scaffold626_cov214.g1448"/>
</dbReference>
<keyword evidence="4" id="KW-1185">Reference proteome</keyword>
<keyword evidence="2" id="KW-0464">Manganese</keyword>
<dbReference type="Proteomes" id="UP000887561">
    <property type="component" value="Unplaced"/>
</dbReference>
<evidence type="ECO:0000313" key="5">
    <source>
        <dbReference type="WBParaSite" id="scaffold626_cov214.g1448"/>
    </source>
</evidence>